<evidence type="ECO:0000313" key="4">
    <source>
        <dbReference type="Proteomes" id="UP001408356"/>
    </source>
</evidence>
<dbReference type="InterPro" id="IPR039535">
    <property type="entry name" value="ASST-like"/>
</dbReference>
<evidence type="ECO:0000256" key="1">
    <source>
        <dbReference type="SAM" id="MobiDB-lite"/>
    </source>
</evidence>
<protein>
    <submittedName>
        <fullName evidence="3">ASST-domain-containing protein</fullName>
    </submittedName>
</protein>
<dbReference type="EMBL" id="JARVKF010000406">
    <property type="protein sequence ID" value="KAK9416570.1"/>
    <property type="molecule type" value="Genomic_DNA"/>
</dbReference>
<dbReference type="InterPro" id="IPR053143">
    <property type="entry name" value="Arylsulfate_ST"/>
</dbReference>
<sequence>MVSFSMARTRATAIALLSLSQIVNAIDSASFDSGTYGSDEETPYQTFTSSPQITPPELLIYSNTSSAITDGYVFIGVDGTSDSGQMGPCIYDMSPGDRMGTLVWTGMDYNKTFDVSLQTYKGEPVMTFFNGTLLDGFGHGSYYILNQSYSEIMHFSPVGYPNLGDLHEFRITDNDTALVTLYIVQQADLTTVNGTEDGYIYECAFQEIDIETGELIFMWNATDHVALNETYNDIGSAGDESTPFDWFHINSVTKDDDGNYLISSRTTWTLYKIDGSTGEIIWRLHGRNSDFEVTDADFHWQHNARWTDTAAQKYITIFDNQGDDDDTYSRGMLLAVDQDAMTVTLEQEFHNGDSTYSKYEGNLQCLNCSDLSSTNWFQGYGNQPYFTEFSADGTVVLDVQFAVDNAINSYRAYKYPLTSWVGQPTTNPNISWDTSANGVYFSWNGATEVETWEVYTADTANSSADWTKVASATRTGFETLVDVSDSDLSTYVRGKALDSSGSILGLSDATDGSNFYTLGDESTPTSSSSSTGASAAAESSATSTDDSDSAATTMAPGIMVGVSLMGMALGLVL</sequence>
<dbReference type="PANTHER" id="PTHR35340:SF5">
    <property type="entry name" value="ASST-DOMAIN-CONTAINING PROTEIN"/>
    <property type="match status" value="1"/>
</dbReference>
<gene>
    <name evidence="3" type="ORF">SUNI508_09676</name>
</gene>
<accession>A0ABR2UPJ8</accession>
<proteinExistence type="predicted"/>
<feature type="signal peptide" evidence="2">
    <location>
        <begin position="1"/>
        <end position="25"/>
    </location>
</feature>
<feature type="chain" id="PRO_5045086321" evidence="2">
    <location>
        <begin position="26"/>
        <end position="573"/>
    </location>
</feature>
<comment type="caution">
    <text evidence="3">The sequence shown here is derived from an EMBL/GenBank/DDBJ whole genome shotgun (WGS) entry which is preliminary data.</text>
</comment>
<feature type="compositionally biased region" description="Low complexity" evidence="1">
    <location>
        <begin position="519"/>
        <end position="550"/>
    </location>
</feature>
<reference evidence="3 4" key="1">
    <citation type="journal article" date="2024" name="J. Plant Pathol.">
        <title>Sequence and assembly of the genome of Seiridium unicorne, isolate CBS 538.82, causal agent of cypress canker disease.</title>
        <authorList>
            <person name="Scali E."/>
            <person name="Rocca G.D."/>
            <person name="Danti R."/>
            <person name="Garbelotto M."/>
            <person name="Barberini S."/>
            <person name="Baroncelli R."/>
            <person name="Emiliani G."/>
        </authorList>
    </citation>
    <scope>NUCLEOTIDE SEQUENCE [LARGE SCALE GENOMIC DNA]</scope>
    <source>
        <strain evidence="3 4">BM-138-508</strain>
    </source>
</reference>
<dbReference type="Pfam" id="PF14269">
    <property type="entry name" value="Arylsulfotran_2"/>
    <property type="match status" value="1"/>
</dbReference>
<name>A0ABR2UPJ8_9PEZI</name>
<dbReference type="Proteomes" id="UP001408356">
    <property type="component" value="Unassembled WGS sequence"/>
</dbReference>
<evidence type="ECO:0000256" key="2">
    <source>
        <dbReference type="SAM" id="SignalP"/>
    </source>
</evidence>
<organism evidence="3 4">
    <name type="scientific">Seiridium unicorne</name>
    <dbReference type="NCBI Taxonomy" id="138068"/>
    <lineage>
        <taxon>Eukaryota</taxon>
        <taxon>Fungi</taxon>
        <taxon>Dikarya</taxon>
        <taxon>Ascomycota</taxon>
        <taxon>Pezizomycotina</taxon>
        <taxon>Sordariomycetes</taxon>
        <taxon>Xylariomycetidae</taxon>
        <taxon>Amphisphaeriales</taxon>
        <taxon>Sporocadaceae</taxon>
        <taxon>Seiridium</taxon>
    </lineage>
</organism>
<feature type="region of interest" description="Disordered" evidence="1">
    <location>
        <begin position="515"/>
        <end position="550"/>
    </location>
</feature>
<evidence type="ECO:0000313" key="3">
    <source>
        <dbReference type="EMBL" id="KAK9416570.1"/>
    </source>
</evidence>
<keyword evidence="2" id="KW-0732">Signal</keyword>
<keyword evidence="4" id="KW-1185">Reference proteome</keyword>
<dbReference type="PANTHER" id="PTHR35340">
    <property type="entry name" value="PQQ ENZYME REPEAT PROTEIN-RELATED"/>
    <property type="match status" value="1"/>
</dbReference>